<dbReference type="Proteomes" id="UP000527324">
    <property type="component" value="Unassembled WGS sequence"/>
</dbReference>
<dbReference type="GO" id="GO:0000271">
    <property type="term" value="P:polysaccharide biosynthetic process"/>
    <property type="evidence" value="ECO:0007669"/>
    <property type="project" value="InterPro"/>
</dbReference>
<keyword evidence="2" id="KW-1185">Reference proteome</keyword>
<accession>A0A7W9C458</accession>
<sequence length="688" mass="74030">MTPASDIAAKTPAWVCAPGVLKVPFLDVFLNDYDLRRLPGDQVQAVLGWGLKPTAAAGRRWAEANNRPYVALEDGFLRSVGIGEAGAASLSLIVDDLGVYYDATRPSRLEHLIQTADTWCDAATTARARALIDRIVASGVSKTNMGGPLDPGLLRPGRRVLIVDQTFGDASIGYGLATQDSFDAMVAAARRDEPEAQLIVKRHPAVAAGRKRGCVTDLSGVTLVDADVRPADLLAAVDAVYCVTSALGFEALLRGLPVRCFGAPFYSGWGLTTDAVDTGRRGVARSVEQVAAAALIAYSRYVDPVTGERCEAEQALERLIALRDRADRLAGNWSAVGFAPAKRPPVRRLLNSPKARMRYFMSPSRAAAHAAATNGRLIWWAGKESEAVRRAAATFDGPAVRMEDGFIRSRGLGSDFVGALSVALDDQGVYYDPSRPSRLETLIQTTDATPEQLARAAALRTRIVEAGLSKYNLKGQAPADWPKDRSGDREVLLVVGQVENDKSILLGCEPDLNTNSALVEAARADHPDAFLVYRNHPDVLAGNRPGRLDASALASVDAVADGLDIIDCLNACRRVATLTSLTGFEALMRGRAVSVYGRPFYAGWGLTDDRLGFERRTRRATVDHLILAALIHYPIYVTPTGWPCEAEDLVQALIAARDLPPPPAPRGQVQRWAAGIIASLDRRPPPSY</sequence>
<dbReference type="Pfam" id="PF05159">
    <property type="entry name" value="Capsule_synth"/>
    <property type="match status" value="3"/>
</dbReference>
<dbReference type="AlphaFoldDB" id="A0A7W9C458"/>
<organism evidence="1 2">
    <name type="scientific">Brevundimonas aurantiaca</name>
    <dbReference type="NCBI Taxonomy" id="74316"/>
    <lineage>
        <taxon>Bacteria</taxon>
        <taxon>Pseudomonadati</taxon>
        <taxon>Pseudomonadota</taxon>
        <taxon>Alphaproteobacteria</taxon>
        <taxon>Caulobacterales</taxon>
        <taxon>Caulobacteraceae</taxon>
        <taxon>Brevundimonas</taxon>
    </lineage>
</organism>
<proteinExistence type="predicted"/>
<dbReference type="InterPro" id="IPR007833">
    <property type="entry name" value="Capsule_polysaccharide_synth"/>
</dbReference>
<dbReference type="EMBL" id="JACHOQ010000001">
    <property type="protein sequence ID" value="MBB5738729.1"/>
    <property type="molecule type" value="Genomic_DNA"/>
</dbReference>
<dbReference type="CDD" id="cd16439">
    <property type="entry name" value="beta_Kdo_transferase_KpsC_2"/>
    <property type="match status" value="1"/>
</dbReference>
<dbReference type="RefSeq" id="WP_221233495.1">
    <property type="nucleotide sequence ID" value="NZ_CAJFZW010000003.1"/>
</dbReference>
<gene>
    <name evidence="1" type="ORF">GGQ93_000420</name>
</gene>
<evidence type="ECO:0000313" key="2">
    <source>
        <dbReference type="Proteomes" id="UP000527324"/>
    </source>
</evidence>
<evidence type="ECO:0000313" key="1">
    <source>
        <dbReference type="EMBL" id="MBB5738729.1"/>
    </source>
</evidence>
<name>A0A7W9C458_9CAUL</name>
<dbReference type="CDD" id="cd16440">
    <property type="entry name" value="beta_Kdo_transferase_KpsC_1"/>
    <property type="match status" value="1"/>
</dbReference>
<reference evidence="1 2" key="1">
    <citation type="submission" date="2020-08" db="EMBL/GenBank/DDBJ databases">
        <title>Genomic Encyclopedia of Type Strains, Phase IV (KMG-IV): sequencing the most valuable type-strain genomes for metagenomic binning, comparative biology and taxonomic classification.</title>
        <authorList>
            <person name="Goeker M."/>
        </authorList>
    </citation>
    <scope>NUCLEOTIDE SEQUENCE [LARGE SCALE GENOMIC DNA]</scope>
    <source>
        <strain evidence="1 2">DSM 4731</strain>
    </source>
</reference>
<comment type="caution">
    <text evidence="1">The sequence shown here is derived from an EMBL/GenBank/DDBJ whole genome shotgun (WGS) entry which is preliminary data.</text>
</comment>
<dbReference type="GO" id="GO:0015774">
    <property type="term" value="P:polysaccharide transport"/>
    <property type="evidence" value="ECO:0007669"/>
    <property type="project" value="InterPro"/>
</dbReference>
<protein>
    <submittedName>
        <fullName evidence="1">Capsular polysaccharide export protein</fullName>
    </submittedName>
</protein>